<evidence type="ECO:0000313" key="1">
    <source>
        <dbReference type="EMBL" id="EGT37363.1"/>
    </source>
</evidence>
<dbReference type="Proteomes" id="UP000008068">
    <property type="component" value="Unassembled WGS sequence"/>
</dbReference>
<reference evidence="2" key="1">
    <citation type="submission" date="2011-07" db="EMBL/GenBank/DDBJ databases">
        <authorList>
            <consortium name="Caenorhabditis brenneri Sequencing and Analysis Consortium"/>
            <person name="Wilson R.K."/>
        </authorList>
    </citation>
    <scope>NUCLEOTIDE SEQUENCE [LARGE SCALE GENOMIC DNA]</scope>
    <source>
        <strain evidence="2">PB2801</strain>
    </source>
</reference>
<organism evidence="2">
    <name type="scientific">Caenorhabditis brenneri</name>
    <name type="common">Nematode worm</name>
    <dbReference type="NCBI Taxonomy" id="135651"/>
    <lineage>
        <taxon>Eukaryota</taxon>
        <taxon>Metazoa</taxon>
        <taxon>Ecdysozoa</taxon>
        <taxon>Nematoda</taxon>
        <taxon>Chromadorea</taxon>
        <taxon>Rhabditida</taxon>
        <taxon>Rhabditina</taxon>
        <taxon>Rhabditomorpha</taxon>
        <taxon>Rhabditoidea</taxon>
        <taxon>Rhabditidae</taxon>
        <taxon>Peloderinae</taxon>
        <taxon>Caenorhabditis</taxon>
    </lineage>
</organism>
<sequence length="67" mass="7786">MKVSNSGRKNYLVSMIICFFQNDHGMPHEDRGVLILEKHFWTADDCTLPTLTISTKDDRDYSMKGYN</sequence>
<gene>
    <name evidence="1" type="ORF">CAEBREN_24373</name>
</gene>
<keyword evidence="2" id="KW-1185">Reference proteome</keyword>
<dbReference type="AlphaFoldDB" id="G0MMD0"/>
<proteinExistence type="predicted"/>
<dbReference type="EMBL" id="GL379802">
    <property type="protein sequence ID" value="EGT37363.1"/>
    <property type="molecule type" value="Genomic_DNA"/>
</dbReference>
<dbReference type="InParanoid" id="G0MMD0"/>
<evidence type="ECO:0000313" key="2">
    <source>
        <dbReference type="Proteomes" id="UP000008068"/>
    </source>
</evidence>
<name>G0MMD0_CAEBE</name>
<dbReference type="OrthoDB" id="5793165at2759"/>
<dbReference type="HOGENOM" id="CLU_2814684_0_0_1"/>
<accession>G0MMD0</accession>
<protein>
    <submittedName>
        <fullName evidence="1">Uncharacterized protein</fullName>
    </submittedName>
</protein>